<feature type="coiled-coil region" evidence="1">
    <location>
        <begin position="36"/>
        <end position="63"/>
    </location>
</feature>
<evidence type="ECO:0000256" key="1">
    <source>
        <dbReference type="SAM" id="Coils"/>
    </source>
</evidence>
<comment type="caution">
    <text evidence="2">The sequence shown here is derived from an EMBL/GenBank/DDBJ whole genome shotgun (WGS) entry which is preliminary data.</text>
</comment>
<reference evidence="3" key="1">
    <citation type="submission" date="2018-12" db="EMBL/GenBank/DDBJ databases">
        <title>Tengunoibacter tsumagoiensis gen. nov., sp. nov., Dictyobacter kobayashii sp. nov., D. alpinus sp. nov., and D. joshuensis sp. nov. and description of Dictyobacteraceae fam. nov. within the order Ktedonobacterales isolated from Tengu-no-mugimeshi.</title>
        <authorList>
            <person name="Wang C.M."/>
            <person name="Zheng Y."/>
            <person name="Sakai Y."/>
            <person name="Toyoda A."/>
            <person name="Minakuchi Y."/>
            <person name="Abe K."/>
            <person name="Yokota A."/>
            <person name="Yabe S."/>
        </authorList>
    </citation>
    <scope>NUCLEOTIDE SEQUENCE [LARGE SCALE GENOMIC DNA]</scope>
    <source>
        <strain evidence="3">Uno16</strain>
    </source>
</reference>
<sequence length="120" mass="14063">MTLKKMAVRDQIQQVKQTQNVIRERFQRGGPLFEEAERSVDEHRRLDAQIEELRERQFEAMAERITDDADAYELVSSSDIARRLRQFAVHIAWQCFPAHTEAEIKDLVDSLEDIDTPFTS</sequence>
<keyword evidence="3" id="KW-1185">Reference proteome</keyword>
<evidence type="ECO:0000313" key="3">
    <source>
        <dbReference type="Proteomes" id="UP000287171"/>
    </source>
</evidence>
<accession>A0A402BKX7</accession>
<proteinExistence type="predicted"/>
<keyword evidence="1" id="KW-0175">Coiled coil</keyword>
<dbReference type="AlphaFoldDB" id="A0A402BKX7"/>
<evidence type="ECO:0000313" key="2">
    <source>
        <dbReference type="EMBL" id="GCE31979.1"/>
    </source>
</evidence>
<gene>
    <name evidence="2" type="ORF">KDA_74630</name>
</gene>
<dbReference type="Proteomes" id="UP000287171">
    <property type="component" value="Unassembled WGS sequence"/>
</dbReference>
<protein>
    <submittedName>
        <fullName evidence="2">Uncharacterized protein</fullName>
    </submittedName>
</protein>
<dbReference type="EMBL" id="BIFT01000003">
    <property type="protein sequence ID" value="GCE31979.1"/>
    <property type="molecule type" value="Genomic_DNA"/>
</dbReference>
<name>A0A402BKX7_9CHLR</name>
<organism evidence="2 3">
    <name type="scientific">Dictyobacter alpinus</name>
    <dbReference type="NCBI Taxonomy" id="2014873"/>
    <lineage>
        <taxon>Bacteria</taxon>
        <taxon>Bacillati</taxon>
        <taxon>Chloroflexota</taxon>
        <taxon>Ktedonobacteria</taxon>
        <taxon>Ktedonobacterales</taxon>
        <taxon>Dictyobacteraceae</taxon>
        <taxon>Dictyobacter</taxon>
    </lineage>
</organism>